<feature type="chain" id="PRO_5015839300" description="Periplasmic nitrate reductase, electron transfer subunit" evidence="13">
    <location>
        <begin position="17"/>
        <end position="168"/>
    </location>
</feature>
<accession>A0A2W5K7V4</accession>
<evidence type="ECO:0000256" key="9">
    <source>
        <dbReference type="ARBA" id="ARBA00022764"/>
    </source>
</evidence>
<evidence type="ECO:0000256" key="4">
    <source>
        <dbReference type="ARBA" id="ARBA00013773"/>
    </source>
</evidence>
<dbReference type="Proteomes" id="UP000249046">
    <property type="component" value="Unassembled WGS sequence"/>
</dbReference>
<dbReference type="InterPro" id="IPR005591">
    <property type="entry name" value="NapB"/>
</dbReference>
<keyword evidence="6" id="KW-0349">Heme</keyword>
<dbReference type="GO" id="GO:0046872">
    <property type="term" value="F:metal ion binding"/>
    <property type="evidence" value="ECO:0007669"/>
    <property type="project" value="UniProtKB-KW"/>
</dbReference>
<proteinExistence type="inferred from homology"/>
<comment type="similarity">
    <text evidence="3">Belongs to the NapB family.</text>
</comment>
<evidence type="ECO:0000313" key="14">
    <source>
        <dbReference type="EMBL" id="PZQ11185.1"/>
    </source>
</evidence>
<keyword evidence="10" id="KW-0249">Electron transport</keyword>
<evidence type="ECO:0000256" key="10">
    <source>
        <dbReference type="ARBA" id="ARBA00022982"/>
    </source>
</evidence>
<evidence type="ECO:0000256" key="12">
    <source>
        <dbReference type="ARBA" id="ARBA00031832"/>
    </source>
</evidence>
<keyword evidence="9" id="KW-0574">Periplasm</keyword>
<dbReference type="GO" id="GO:0042597">
    <property type="term" value="C:periplasmic space"/>
    <property type="evidence" value="ECO:0007669"/>
    <property type="project" value="UniProtKB-SubCell"/>
</dbReference>
<sequence>MKATALLLVLVPAVLAGCGPKHEETPQRAPSEPVLVSAPGQIDLVRRGVPIDAEATPPAMARVENFDRIRPVNYEMQPPTIPHSIDNYQLTRNTNRCMLCHTRSHAQTFHAPPVSPAHYATRDGTILETISPRRYFCMQCHVVQTDARPLVANRYEGLNTTMSEGGVR</sequence>
<evidence type="ECO:0000256" key="3">
    <source>
        <dbReference type="ARBA" id="ARBA00007368"/>
    </source>
</evidence>
<organism evidence="14 15">
    <name type="scientific">Rhodanobacter denitrificans</name>
    <dbReference type="NCBI Taxonomy" id="666685"/>
    <lineage>
        <taxon>Bacteria</taxon>
        <taxon>Pseudomonadati</taxon>
        <taxon>Pseudomonadota</taxon>
        <taxon>Gammaproteobacteria</taxon>
        <taxon>Lysobacterales</taxon>
        <taxon>Rhodanobacteraceae</taxon>
        <taxon>Rhodanobacter</taxon>
    </lineage>
</organism>
<dbReference type="SUPFAM" id="SSF48695">
    <property type="entry name" value="Multiheme cytochromes"/>
    <property type="match status" value="1"/>
</dbReference>
<evidence type="ECO:0000256" key="11">
    <source>
        <dbReference type="ARBA" id="ARBA00023004"/>
    </source>
</evidence>
<evidence type="ECO:0000256" key="6">
    <source>
        <dbReference type="ARBA" id="ARBA00022617"/>
    </source>
</evidence>
<keyword evidence="5" id="KW-0813">Transport</keyword>
<dbReference type="EMBL" id="QFPO01000017">
    <property type="protein sequence ID" value="PZQ11185.1"/>
    <property type="molecule type" value="Genomic_DNA"/>
</dbReference>
<dbReference type="FunFam" id="1.10.1130.10:FF:000001">
    <property type="entry name" value="Periplasmic nitrate reductase, electron transfer subunit"/>
    <property type="match status" value="1"/>
</dbReference>
<dbReference type="PANTHER" id="PTHR38604:SF1">
    <property type="entry name" value="PERIPLASMIC NITRATE REDUCTASE, ELECTRON TRANSFER SUBUNIT"/>
    <property type="match status" value="1"/>
</dbReference>
<dbReference type="Gene3D" id="1.10.1130.10">
    <property type="entry name" value="Flavocytochrome C3, Chain A"/>
    <property type="match status" value="1"/>
</dbReference>
<dbReference type="InterPro" id="IPR036280">
    <property type="entry name" value="Multihaem_cyt_sf"/>
</dbReference>
<evidence type="ECO:0000313" key="15">
    <source>
        <dbReference type="Proteomes" id="UP000249046"/>
    </source>
</evidence>
<dbReference type="PANTHER" id="PTHR38604">
    <property type="entry name" value="PERIPLASMIC NITRATE REDUCTASE, ELECTRON TRANSFER SUBUNIT"/>
    <property type="match status" value="1"/>
</dbReference>
<comment type="caution">
    <text evidence="14">The sequence shown here is derived from an EMBL/GenBank/DDBJ whole genome shotgun (WGS) entry which is preliminary data.</text>
</comment>
<evidence type="ECO:0000256" key="8">
    <source>
        <dbReference type="ARBA" id="ARBA00022729"/>
    </source>
</evidence>
<evidence type="ECO:0000256" key="13">
    <source>
        <dbReference type="SAM" id="SignalP"/>
    </source>
</evidence>
<gene>
    <name evidence="14" type="ORF">DI564_14865</name>
</gene>
<protein>
    <recommendedName>
        <fullName evidence="4">Periplasmic nitrate reductase, electron transfer subunit</fullName>
    </recommendedName>
    <alternativeName>
        <fullName evidence="12">Diheme cytochrome c NapB</fullName>
    </alternativeName>
</protein>
<comment type="subcellular location">
    <subcellularLocation>
        <location evidence="2">Periplasm</location>
    </subcellularLocation>
</comment>
<evidence type="ECO:0000256" key="1">
    <source>
        <dbReference type="ARBA" id="ARBA00002599"/>
    </source>
</evidence>
<dbReference type="GO" id="GO:0009061">
    <property type="term" value="P:anaerobic respiration"/>
    <property type="evidence" value="ECO:0007669"/>
    <property type="project" value="InterPro"/>
</dbReference>
<keyword evidence="7" id="KW-0479">Metal-binding</keyword>
<name>A0A2W5K7V4_9GAMM</name>
<dbReference type="PROSITE" id="PS51257">
    <property type="entry name" value="PROKAR_LIPOPROTEIN"/>
    <property type="match status" value="1"/>
</dbReference>
<dbReference type="Pfam" id="PF03892">
    <property type="entry name" value="NapB"/>
    <property type="match status" value="1"/>
</dbReference>
<evidence type="ECO:0000256" key="5">
    <source>
        <dbReference type="ARBA" id="ARBA00022448"/>
    </source>
</evidence>
<evidence type="ECO:0000256" key="7">
    <source>
        <dbReference type="ARBA" id="ARBA00022723"/>
    </source>
</evidence>
<keyword evidence="8 13" id="KW-0732">Signal</keyword>
<evidence type="ECO:0000256" key="2">
    <source>
        <dbReference type="ARBA" id="ARBA00004418"/>
    </source>
</evidence>
<comment type="function">
    <text evidence="1">Electron transfer subunit of the periplasmic nitrate reductase complex NapAB. Receives electrons from the membrane-anchored tetraheme c-type NapC protein and transfers these to NapA subunit, thus allowing electron flow between membrane and periplasm. Essential for periplasmic nitrate reduction with nitrate as the terminal electron acceptor.</text>
</comment>
<dbReference type="AlphaFoldDB" id="A0A2W5K7V4"/>
<keyword evidence="11" id="KW-0408">Iron</keyword>
<feature type="signal peptide" evidence="13">
    <location>
        <begin position="1"/>
        <end position="16"/>
    </location>
</feature>
<reference evidence="14 15" key="1">
    <citation type="submission" date="2017-08" db="EMBL/GenBank/DDBJ databases">
        <title>Infants hospitalized years apart are colonized by the same room-sourced microbial strains.</title>
        <authorList>
            <person name="Brooks B."/>
            <person name="Olm M.R."/>
            <person name="Firek B.A."/>
            <person name="Baker R."/>
            <person name="Thomas B.C."/>
            <person name="Morowitz M.J."/>
            <person name="Banfield J.F."/>
        </authorList>
    </citation>
    <scope>NUCLEOTIDE SEQUENCE [LARGE SCALE GENOMIC DNA]</scope>
    <source>
        <strain evidence="14">S2_005_003_R2_42</strain>
    </source>
</reference>